<dbReference type="AlphaFoldDB" id="A0A8J9URI5"/>
<feature type="domain" description="FAD dependent oxidoreductase" evidence="8">
    <location>
        <begin position="3"/>
        <end position="316"/>
    </location>
</feature>
<reference evidence="9" key="1">
    <citation type="submission" date="2021-12" db="EMBL/GenBank/DDBJ databases">
        <authorList>
            <person name="Martin H S."/>
        </authorList>
    </citation>
    <scope>NUCLEOTIDE SEQUENCE</scope>
</reference>
<dbReference type="SUPFAM" id="SSF51971">
    <property type="entry name" value="Nucleotide-binding domain"/>
    <property type="match status" value="1"/>
</dbReference>
<feature type="binding site" evidence="7">
    <location>
        <position position="279"/>
    </location>
    <ligand>
        <name>D-dopa</name>
        <dbReference type="ChEBI" id="CHEBI:149689"/>
    </ligand>
</feature>
<sequence length="337" mass="38074">MVKVAVLGAGVNGLSCAVKIKEKYPYIDVVLISNDFTPNTISDGCGGLWYPYICGDTPQELLCKWGGETYKFMHKLWLEGGHDITFMPLYELYRRKVDLPIEDWASVVFGYRIFGEKQLEYFSDIYSKKYICGRGFITFIAYSPTILSLLHKRFKNAGGVIIRSTIGSLNDTKLDDYDIIINCLGLGARDVVPDKKVFPVRGQISRISAPWINEILFDDYHGNYILPNVHNCVLGGTHQENDYNLEIDDKDTDIVINGCKDIMPGIKNAIIITHWVGLRPGRDEVRLEPEEKDGKLYIHNYGHGGSGFTLFWGCASNVLEIFEKHMNGIGKIEKSKL</sequence>
<keyword evidence="6" id="KW-0560">Oxidoreductase</keyword>
<dbReference type="GO" id="GO:0005782">
    <property type="term" value="C:peroxisomal matrix"/>
    <property type="evidence" value="ECO:0007669"/>
    <property type="project" value="UniProtKB-SubCell"/>
</dbReference>
<dbReference type="Proteomes" id="UP000838878">
    <property type="component" value="Chromosome 5"/>
</dbReference>
<evidence type="ECO:0000256" key="5">
    <source>
        <dbReference type="ARBA" id="ARBA00022827"/>
    </source>
</evidence>
<evidence type="ECO:0000259" key="8">
    <source>
        <dbReference type="Pfam" id="PF01266"/>
    </source>
</evidence>
<comment type="subcellular location">
    <subcellularLocation>
        <location evidence="2">Peroxisome matrix</location>
    </subcellularLocation>
</comment>
<evidence type="ECO:0000256" key="1">
    <source>
        <dbReference type="ARBA" id="ARBA00001974"/>
    </source>
</evidence>
<keyword evidence="5 7" id="KW-0274">FAD</keyword>
<evidence type="ECO:0000256" key="4">
    <source>
        <dbReference type="ARBA" id="ARBA00022630"/>
    </source>
</evidence>
<dbReference type="Pfam" id="PF01266">
    <property type="entry name" value="DAO"/>
    <property type="match status" value="1"/>
</dbReference>
<evidence type="ECO:0000256" key="6">
    <source>
        <dbReference type="ARBA" id="ARBA00023002"/>
    </source>
</evidence>
<dbReference type="GO" id="GO:0071949">
    <property type="term" value="F:FAD binding"/>
    <property type="evidence" value="ECO:0007669"/>
    <property type="project" value="InterPro"/>
</dbReference>
<evidence type="ECO:0000256" key="2">
    <source>
        <dbReference type="ARBA" id="ARBA00004253"/>
    </source>
</evidence>
<feature type="binding site" evidence="7">
    <location>
        <position position="305"/>
    </location>
    <ligand>
        <name>D-dopa</name>
        <dbReference type="ChEBI" id="CHEBI:149689"/>
    </ligand>
</feature>
<evidence type="ECO:0000313" key="9">
    <source>
        <dbReference type="EMBL" id="CAH0725091.1"/>
    </source>
</evidence>
<comment type="cofactor">
    <cofactor evidence="1 7">
        <name>FAD</name>
        <dbReference type="ChEBI" id="CHEBI:57692"/>
    </cofactor>
</comment>
<dbReference type="Gene3D" id="3.30.9.10">
    <property type="entry name" value="D-Amino Acid Oxidase, subunit A, domain 2"/>
    <property type="match status" value="1"/>
</dbReference>
<dbReference type="GO" id="GO:0003884">
    <property type="term" value="F:D-amino-acid oxidase activity"/>
    <property type="evidence" value="ECO:0007669"/>
    <property type="project" value="InterPro"/>
</dbReference>
<dbReference type="OrthoDB" id="2015447at2759"/>
<evidence type="ECO:0000256" key="3">
    <source>
        <dbReference type="ARBA" id="ARBA00006730"/>
    </source>
</evidence>
<organism evidence="9 10">
    <name type="scientific">Brenthis ino</name>
    <name type="common">lesser marbled fritillary</name>
    <dbReference type="NCBI Taxonomy" id="405034"/>
    <lineage>
        <taxon>Eukaryota</taxon>
        <taxon>Metazoa</taxon>
        <taxon>Ecdysozoa</taxon>
        <taxon>Arthropoda</taxon>
        <taxon>Hexapoda</taxon>
        <taxon>Insecta</taxon>
        <taxon>Pterygota</taxon>
        <taxon>Neoptera</taxon>
        <taxon>Endopterygota</taxon>
        <taxon>Lepidoptera</taxon>
        <taxon>Glossata</taxon>
        <taxon>Ditrysia</taxon>
        <taxon>Papilionoidea</taxon>
        <taxon>Nymphalidae</taxon>
        <taxon>Heliconiinae</taxon>
        <taxon>Argynnini</taxon>
        <taxon>Brenthis</taxon>
    </lineage>
</organism>
<dbReference type="PIRSF" id="PIRSF000189">
    <property type="entry name" value="D-aa_oxidase"/>
    <property type="match status" value="1"/>
</dbReference>
<dbReference type="Gene3D" id="3.40.50.720">
    <property type="entry name" value="NAD(P)-binding Rossmann-like Domain"/>
    <property type="match status" value="1"/>
</dbReference>
<feature type="binding site" evidence="7">
    <location>
        <position position="224"/>
    </location>
    <ligand>
        <name>D-dopa</name>
        <dbReference type="ChEBI" id="CHEBI:149689"/>
    </ligand>
</feature>
<evidence type="ECO:0000313" key="10">
    <source>
        <dbReference type="Proteomes" id="UP000838878"/>
    </source>
</evidence>
<dbReference type="SUPFAM" id="SSF54373">
    <property type="entry name" value="FAD-linked reductases, C-terminal domain"/>
    <property type="match status" value="1"/>
</dbReference>
<dbReference type="PANTHER" id="PTHR11530:SF11">
    <property type="entry name" value="D-ASPARTATE OXIDASE"/>
    <property type="match status" value="1"/>
</dbReference>
<dbReference type="InterPro" id="IPR023209">
    <property type="entry name" value="DAO"/>
</dbReference>
<comment type="similarity">
    <text evidence="3">Belongs to the DAMOX/DASOX family.</text>
</comment>
<dbReference type="InterPro" id="IPR006076">
    <property type="entry name" value="FAD-dep_OxRdtase"/>
</dbReference>
<dbReference type="EMBL" id="OV170225">
    <property type="protein sequence ID" value="CAH0725091.1"/>
    <property type="molecule type" value="Genomic_DNA"/>
</dbReference>
<keyword evidence="4" id="KW-0285">Flavoprotein</keyword>
<keyword evidence="10" id="KW-1185">Reference proteome</keyword>
<evidence type="ECO:0000256" key="7">
    <source>
        <dbReference type="PIRSR" id="PIRSR000189-1"/>
    </source>
</evidence>
<proteinExistence type="inferred from homology"/>
<protein>
    <recommendedName>
        <fullName evidence="8">FAD dependent oxidoreductase domain-containing protein</fullName>
    </recommendedName>
</protein>
<name>A0A8J9URI5_9NEOP</name>
<accession>A0A8J9URI5</accession>
<feature type="non-terminal residue" evidence="9">
    <location>
        <position position="337"/>
    </location>
</feature>
<dbReference type="PANTHER" id="PTHR11530">
    <property type="entry name" value="D-AMINO ACID OXIDASE"/>
    <property type="match status" value="1"/>
</dbReference>
<dbReference type="GO" id="GO:0019478">
    <property type="term" value="P:D-amino acid catabolic process"/>
    <property type="evidence" value="ECO:0007669"/>
    <property type="project" value="TreeGrafter"/>
</dbReference>
<feature type="binding site" evidence="7">
    <location>
        <begin position="304"/>
        <end position="309"/>
    </location>
    <ligand>
        <name>FAD</name>
        <dbReference type="ChEBI" id="CHEBI:57692"/>
    </ligand>
</feature>
<gene>
    <name evidence="9" type="ORF">BINO364_LOCUS10710</name>
</gene>